<organism evidence="1">
    <name type="scientific">Brassica napus</name>
    <name type="common">Rape</name>
    <dbReference type="NCBI Taxonomy" id="3708"/>
    <lineage>
        <taxon>Eukaryota</taxon>
        <taxon>Viridiplantae</taxon>
        <taxon>Streptophyta</taxon>
        <taxon>Embryophyta</taxon>
        <taxon>Tracheophyta</taxon>
        <taxon>Spermatophyta</taxon>
        <taxon>Magnoliopsida</taxon>
        <taxon>eudicotyledons</taxon>
        <taxon>Gunneridae</taxon>
        <taxon>Pentapetalae</taxon>
        <taxon>rosids</taxon>
        <taxon>malvids</taxon>
        <taxon>Brassicales</taxon>
        <taxon>Brassicaceae</taxon>
        <taxon>Brassiceae</taxon>
        <taxon>Brassica</taxon>
    </lineage>
</organism>
<proteinExistence type="predicted"/>
<dbReference type="EMBL" id="HG994367">
    <property type="protein sequence ID" value="CAF1705175.1"/>
    <property type="molecule type" value="Genomic_DNA"/>
</dbReference>
<dbReference type="Proteomes" id="UP001295469">
    <property type="component" value="Chromosome C03"/>
</dbReference>
<gene>
    <name evidence="1" type="ORF">DARMORV10_C03P50760.1</name>
</gene>
<dbReference type="AlphaFoldDB" id="A0A816I9Q0"/>
<sequence length="90" mass="10623">MRENADERLNRNLLESRIHALIRKQWPYPELLVAVERATSEYTSSLKFIEEPQAEEKRSCTLPQANRVWKPGALAVYPGWKSYMEQRISF</sequence>
<evidence type="ECO:0000313" key="1">
    <source>
        <dbReference type="EMBL" id="CAF1705175.1"/>
    </source>
</evidence>
<name>A0A816I9Q0_BRANA</name>
<reference evidence="1" key="1">
    <citation type="submission" date="2021-01" db="EMBL/GenBank/DDBJ databases">
        <authorList>
            <consortium name="Genoscope - CEA"/>
            <person name="William W."/>
        </authorList>
    </citation>
    <scope>NUCLEOTIDE SEQUENCE</scope>
</reference>
<protein>
    <submittedName>
        <fullName evidence="1">(rape) hypothetical protein</fullName>
    </submittedName>
</protein>
<accession>A0A816I9Q0</accession>